<sequence length="159" mass="18818">MRYLYLALGLLCVGLGAFGALVPLVPATPFVLLAFFFFTRSSQRLEFYILHRSPLRSYLIDFYSGSLSRRRRIYIIATAWASMILSTILVGKLWFAVMMVGIGMIAATVIWRREPKPEKVARFWRRYEESARLQKRRQQEQHQLDQHQLDQHQQKRRQK</sequence>
<evidence type="ECO:0000313" key="3">
    <source>
        <dbReference type="EMBL" id="MDK4289622.1"/>
    </source>
</evidence>
<evidence type="ECO:0000313" key="4">
    <source>
        <dbReference type="Proteomes" id="UP001239759"/>
    </source>
</evidence>
<name>A0ABT7FUF5_9CORY</name>
<dbReference type="PANTHER" id="PTHR35813:SF1">
    <property type="entry name" value="INNER MEMBRANE PROTEIN YBAN"/>
    <property type="match status" value="1"/>
</dbReference>
<dbReference type="PANTHER" id="PTHR35813">
    <property type="entry name" value="INNER MEMBRANE PROTEIN YBAN"/>
    <property type="match status" value="1"/>
</dbReference>
<comment type="caution">
    <text evidence="3">The sequence shown here is derived from an EMBL/GenBank/DDBJ whole genome shotgun (WGS) entry which is preliminary data.</text>
</comment>
<reference evidence="3 4" key="1">
    <citation type="submission" date="2023-05" db="EMBL/GenBank/DDBJ databases">
        <title>Metabolic capabilities are highly conserved among human nasal-associated Corynebacterium species in pangenomic analyses.</title>
        <authorList>
            <person name="Tran T.H."/>
            <person name="Roberts A.Q."/>
            <person name="Escapa I.F."/>
            <person name="Gao W."/>
            <person name="Conlan S."/>
            <person name="Kong H."/>
            <person name="Segre J.A."/>
            <person name="Kelly M.S."/>
            <person name="Lemon K.P."/>
        </authorList>
    </citation>
    <scope>NUCLEOTIDE SEQUENCE [LARGE SCALE GENOMIC DNA]</scope>
    <source>
        <strain evidence="3 4">KPL3772</strain>
    </source>
</reference>
<feature type="region of interest" description="Disordered" evidence="1">
    <location>
        <begin position="134"/>
        <end position="159"/>
    </location>
</feature>
<accession>A0ABT7FUF5</accession>
<dbReference type="RefSeq" id="WP_284587598.1">
    <property type="nucleotide sequence ID" value="NZ_JASNUQ010000003.1"/>
</dbReference>
<keyword evidence="2" id="KW-0472">Membrane</keyword>
<dbReference type="Pfam" id="PF04304">
    <property type="entry name" value="DUF454"/>
    <property type="match status" value="1"/>
</dbReference>
<feature type="compositionally biased region" description="Basic and acidic residues" evidence="1">
    <location>
        <begin position="134"/>
        <end position="153"/>
    </location>
</feature>
<evidence type="ECO:0000256" key="2">
    <source>
        <dbReference type="SAM" id="Phobius"/>
    </source>
</evidence>
<evidence type="ECO:0000256" key="1">
    <source>
        <dbReference type="SAM" id="MobiDB-lite"/>
    </source>
</evidence>
<organism evidence="3 4">
    <name type="scientific">Corynebacterium pseudodiphtheriticum</name>
    <dbReference type="NCBI Taxonomy" id="37637"/>
    <lineage>
        <taxon>Bacteria</taxon>
        <taxon>Bacillati</taxon>
        <taxon>Actinomycetota</taxon>
        <taxon>Actinomycetes</taxon>
        <taxon>Mycobacteriales</taxon>
        <taxon>Corynebacteriaceae</taxon>
        <taxon>Corynebacterium</taxon>
    </lineage>
</organism>
<keyword evidence="2" id="KW-0812">Transmembrane</keyword>
<keyword evidence="4" id="KW-1185">Reference proteome</keyword>
<protein>
    <submittedName>
        <fullName evidence="3">YbaN family protein</fullName>
    </submittedName>
</protein>
<dbReference type="EMBL" id="JASNUQ010000003">
    <property type="protein sequence ID" value="MDK4289622.1"/>
    <property type="molecule type" value="Genomic_DNA"/>
</dbReference>
<dbReference type="InterPro" id="IPR007401">
    <property type="entry name" value="DUF454"/>
</dbReference>
<keyword evidence="2" id="KW-1133">Transmembrane helix</keyword>
<proteinExistence type="predicted"/>
<dbReference type="Proteomes" id="UP001239759">
    <property type="component" value="Unassembled WGS sequence"/>
</dbReference>
<gene>
    <name evidence="3" type="ORF">QPX23_02575</name>
</gene>
<feature type="transmembrane region" description="Helical" evidence="2">
    <location>
        <begin position="94"/>
        <end position="112"/>
    </location>
</feature>
<feature type="transmembrane region" description="Helical" evidence="2">
    <location>
        <begin position="71"/>
        <end position="88"/>
    </location>
</feature>